<evidence type="ECO:0000259" key="1">
    <source>
        <dbReference type="Pfam" id="PF01345"/>
    </source>
</evidence>
<organism evidence="3 4">
    <name type="scientific">Deinococcus aquaticus</name>
    <dbReference type="NCBI Taxonomy" id="328692"/>
    <lineage>
        <taxon>Bacteria</taxon>
        <taxon>Thermotogati</taxon>
        <taxon>Deinococcota</taxon>
        <taxon>Deinococci</taxon>
        <taxon>Deinococcales</taxon>
        <taxon>Deinococcaceae</taxon>
        <taxon>Deinococcus</taxon>
    </lineage>
</organism>
<dbReference type="InterPro" id="IPR045474">
    <property type="entry name" value="GEVED"/>
</dbReference>
<dbReference type="PANTHER" id="PTHR34819">
    <property type="entry name" value="LARGE CYSTEINE-RICH PERIPLASMIC PROTEIN OMCB"/>
    <property type="match status" value="1"/>
</dbReference>
<dbReference type="NCBIfam" id="TIGR01451">
    <property type="entry name" value="B_ant_repeat"/>
    <property type="match status" value="4"/>
</dbReference>
<dbReference type="PANTHER" id="PTHR34819:SF3">
    <property type="entry name" value="CELL SURFACE PROTEIN"/>
    <property type="match status" value="1"/>
</dbReference>
<dbReference type="InterPro" id="IPR001434">
    <property type="entry name" value="OmcB-like_DUF11"/>
</dbReference>
<dbReference type="InterPro" id="IPR047589">
    <property type="entry name" value="DUF11_rpt"/>
</dbReference>
<feature type="domain" description="DUF11" evidence="1">
    <location>
        <begin position="662"/>
        <end position="776"/>
    </location>
</feature>
<reference evidence="3 4" key="1">
    <citation type="submission" date="2022-12" db="EMBL/GenBank/DDBJ databases">
        <title>Genome Sequence of Deinococcus aquaticus Type Strain PB314.</title>
        <authorList>
            <person name="Albert C."/>
            <person name="Hill J."/>
            <person name="Boren L."/>
            <person name="Scholz-Ng S."/>
            <person name="Fatema N."/>
            <person name="Grosso R."/>
            <person name="Soboslay E."/>
            <person name="Tuohy J."/>
        </authorList>
    </citation>
    <scope>NUCLEOTIDE SEQUENCE [LARGE SCALE GENOMIC DNA]</scope>
    <source>
        <strain evidence="3 4">PB-314</strain>
    </source>
</reference>
<keyword evidence="4" id="KW-1185">Reference proteome</keyword>
<feature type="domain" description="DUF11" evidence="1">
    <location>
        <begin position="1135"/>
        <end position="1241"/>
    </location>
</feature>
<evidence type="ECO:0000313" key="3">
    <source>
        <dbReference type="EMBL" id="WDA59214.1"/>
    </source>
</evidence>
<dbReference type="EMBL" id="CP115165">
    <property type="protein sequence ID" value="WDA59214.1"/>
    <property type="molecule type" value="Genomic_DNA"/>
</dbReference>
<dbReference type="Proteomes" id="UP001217044">
    <property type="component" value="Chromosome"/>
</dbReference>
<evidence type="ECO:0000259" key="2">
    <source>
        <dbReference type="Pfam" id="PF20009"/>
    </source>
</evidence>
<sequence>MTTTPSPTRPARRPIWRTLLTAAALTVTGLAGAYQIVGDLSATPTTWSGTRGTQQNVGTYAGGNGAATFRSGLTVNVTASRDTTNNQNSFYIGDASGATTTLKDPMSSRAGTGYTGSGFSPAFTTANVEGLYLLSTTLRQDGSFISQTVTSGANSQTARIYDDPDCYGSTGTAGSTGDCLRGTLTINFSRPVTNPVFHLTGLGGFITRTNDVWGVATRYRLLTSGVTLAMVGTPQNLSVTTLSGQPSIGVTSFGTGTLVTSGTPANTYDVIQSSCTPAANTTSAGCGSVQTTGTFSQLQFEVITETKKVAAGTSTTNAYPAGQYDSTKTNGSTINMNFAADATNFAVSVSEDFGDAPASYDPTAAASHVLSDLKLGSAVDAENPAVLNGGTAVTPSPSAVAAGADNNGANGDGADEDAITTFPALASTATGYSLTVPVSGASAAGQVCGWIDFDRGGTFGNVASERACAAFSSGATSVTLNWSGLSGLSAGTNYVRLRASYDTAGVQNPTGRLDSGEVEDYRLTITPGTDLSVTKTNSVSSVNTGSSTAYTVRMTNAGPSSVTGAVLTDAAITGLNVTGVACSSTPGQCTAGTTPTAAQLQAGYALPALSSGQFYELTVTGTVTATAGSLANTATVAAPSGVTDTNSSNNSVTDTDTVTAPDLTISKSHTGTWTQADLGRTYTLTVTNSGTGPTSGTVTVTDTLPAGLSAWKISGTGWTCTLGTLTCTRSDVLAAGGSYPAITVTVDVDIAAPASVTNTAAVSGGGQVNTANDSASDPTSISATSTGLQNCSVLNSANPTSLNFSGAGALVSGTANTVGAVYRFSNVTTGLDALVTVTQLSVTGSATLLGSGLSAALTSNSNASVEYRVDLVQAGTSTPATPIDLLVFSFDIDGVSATNPLSDYGEFVSPNSVFLNSPTRLTLSGTRASQSSTYVGFNDNTSADPRNAAGAVYLDVNSLTLRAGFAGGNNNANRTVSFDMRTSKSSSFTVRNCTDQTAPRTADLSVTKTDGVTSVNAGGSATYTLTVSNAGPNSTAATLTDPVAAGLTKTGVSCAAATGGATCPASPGVSSLESGLALPSIPSGGTLTFTVTATVTATGGSVVNAATISVPATTIEPNTGNNTASDTDTVTPTADLTLTKTNGVSSVNPAGTTTYTITLINNGPSGAGGTVLTDPAATGLTTTGVSCVAAGGGACPVITILTLQSGVTVATLPAGGSVTLSVTATVTAVGGNVTNSVTATLPGGTVDLTPTGTVSDTDTVSSITDLNVTKTGPAYAVPGEALTFTVTVTNTTAVPAAAYTVTDTLPAGLTYVSASNGGTYDSATRTVTWSLLSLAGSAQQTLTVTAAAPSEAQVTGGLTSVQNTASVALPGETALGNNTSAPTDTRLILTSVSKEVRNVSTGTAFGTSGGGKPGEILEYCLITRNLGGADLGAPTGYVVTDAVPASVTASLNAYDAAEPGADTGFGVKVTRGAAPTAYLKSAAATLTDTGSTFGRGRLSVNLGVLTAGETVTICFQTTIR</sequence>
<proteinExistence type="predicted"/>
<protein>
    <submittedName>
        <fullName evidence="3">GEVED domain-containing protein</fullName>
    </submittedName>
</protein>
<evidence type="ECO:0000313" key="4">
    <source>
        <dbReference type="Proteomes" id="UP001217044"/>
    </source>
</evidence>
<feature type="domain" description="GEVED" evidence="2">
    <location>
        <begin position="447"/>
        <end position="523"/>
    </location>
</feature>
<dbReference type="InterPro" id="IPR013783">
    <property type="entry name" value="Ig-like_fold"/>
</dbReference>
<accession>A0ABY7V3N6</accession>
<name>A0ABY7V3N6_9DEIO</name>
<feature type="domain" description="DUF11" evidence="1">
    <location>
        <begin position="1003"/>
        <end position="1126"/>
    </location>
</feature>
<dbReference type="InterPro" id="IPR051172">
    <property type="entry name" value="Chlamydia_OmcB"/>
</dbReference>
<dbReference type="RefSeq" id="WP_273989586.1">
    <property type="nucleotide sequence ID" value="NZ_BAABQT010000006.1"/>
</dbReference>
<feature type="domain" description="DUF11" evidence="1">
    <location>
        <begin position="1265"/>
        <end position="1381"/>
    </location>
</feature>
<dbReference type="Gene3D" id="2.60.40.10">
    <property type="entry name" value="Immunoglobulins"/>
    <property type="match status" value="1"/>
</dbReference>
<gene>
    <name evidence="3" type="ORF">M8445_03080</name>
</gene>
<dbReference type="Gene3D" id="2.60.40.1170">
    <property type="entry name" value="Mu homology domain, subdomain B"/>
    <property type="match status" value="1"/>
</dbReference>
<dbReference type="Pfam" id="PF01345">
    <property type="entry name" value="DUF11"/>
    <property type="match status" value="5"/>
</dbReference>
<dbReference type="Pfam" id="PF20009">
    <property type="entry name" value="GEVED"/>
    <property type="match status" value="1"/>
</dbReference>
<feature type="domain" description="DUF11" evidence="1">
    <location>
        <begin position="530"/>
        <end position="653"/>
    </location>
</feature>